<feature type="coiled-coil region" evidence="12">
    <location>
        <begin position="102"/>
        <end position="157"/>
    </location>
</feature>
<evidence type="ECO:0000256" key="8">
    <source>
        <dbReference type="ARBA" id="ARBA00023125"/>
    </source>
</evidence>
<keyword evidence="7" id="KW-0805">Transcription regulation</keyword>
<feature type="region of interest" description="Disordered" evidence="13">
    <location>
        <begin position="197"/>
        <end position="316"/>
    </location>
</feature>
<dbReference type="FunFam" id="3.30.160.60:FF:001498">
    <property type="entry name" value="Zinc finger protein 404"/>
    <property type="match status" value="1"/>
</dbReference>
<evidence type="ECO:0000313" key="15">
    <source>
        <dbReference type="EMBL" id="KAL2085352.1"/>
    </source>
</evidence>
<evidence type="ECO:0000256" key="13">
    <source>
        <dbReference type="SAM" id="MobiDB-lite"/>
    </source>
</evidence>
<feature type="domain" description="C2H2-type" evidence="14">
    <location>
        <begin position="583"/>
        <end position="610"/>
    </location>
</feature>
<dbReference type="EMBL" id="JBHFQA010000016">
    <property type="protein sequence ID" value="KAL2085352.1"/>
    <property type="molecule type" value="Genomic_DNA"/>
</dbReference>
<feature type="compositionally biased region" description="Polar residues" evidence="13">
    <location>
        <begin position="211"/>
        <end position="231"/>
    </location>
</feature>
<feature type="domain" description="C2H2-type" evidence="14">
    <location>
        <begin position="527"/>
        <end position="554"/>
    </location>
</feature>
<dbReference type="Pfam" id="PF05557">
    <property type="entry name" value="MAD"/>
    <property type="match status" value="1"/>
</dbReference>
<dbReference type="SUPFAM" id="SSF57667">
    <property type="entry name" value="beta-beta-alpha zinc fingers"/>
    <property type="match status" value="6"/>
</dbReference>
<dbReference type="InterPro" id="IPR036236">
    <property type="entry name" value="Znf_C2H2_sf"/>
</dbReference>
<feature type="compositionally biased region" description="Basic and acidic residues" evidence="13">
    <location>
        <begin position="343"/>
        <end position="354"/>
    </location>
</feature>
<keyword evidence="12" id="KW-0175">Coiled coil</keyword>
<proteinExistence type="inferred from homology"/>
<evidence type="ECO:0000256" key="3">
    <source>
        <dbReference type="ARBA" id="ARBA00022723"/>
    </source>
</evidence>
<feature type="domain" description="C2H2-type" evidence="14">
    <location>
        <begin position="611"/>
        <end position="638"/>
    </location>
</feature>
<dbReference type="Pfam" id="PF00096">
    <property type="entry name" value="zf-C2H2"/>
    <property type="match status" value="9"/>
</dbReference>
<dbReference type="PANTHER" id="PTHR23235:SF178">
    <property type="entry name" value="C2H2-TYPE DOMAIN-CONTAINING PROTEIN-RELATED"/>
    <property type="match status" value="1"/>
</dbReference>
<dbReference type="SMART" id="SM00355">
    <property type="entry name" value="ZnF_C2H2"/>
    <property type="match status" value="10"/>
</dbReference>
<evidence type="ECO:0000256" key="5">
    <source>
        <dbReference type="ARBA" id="ARBA00022771"/>
    </source>
</evidence>
<reference evidence="15 16" key="1">
    <citation type="submission" date="2024-09" db="EMBL/GenBank/DDBJ databases">
        <title>A chromosome-level genome assembly of Gray's grenadier anchovy, Coilia grayii.</title>
        <authorList>
            <person name="Fu Z."/>
        </authorList>
    </citation>
    <scope>NUCLEOTIDE SEQUENCE [LARGE SCALE GENOMIC DNA]</scope>
    <source>
        <strain evidence="15">G4</strain>
        <tissue evidence="15">Muscle</tissue>
    </source>
</reference>
<feature type="region of interest" description="Disordered" evidence="13">
    <location>
        <begin position="340"/>
        <end position="360"/>
    </location>
</feature>
<keyword evidence="9" id="KW-0804">Transcription</keyword>
<dbReference type="AlphaFoldDB" id="A0ABD1JDW5"/>
<feature type="domain" description="C2H2-type" evidence="14">
    <location>
        <begin position="415"/>
        <end position="442"/>
    </location>
</feature>
<comment type="caution">
    <text evidence="15">The sequence shown here is derived from an EMBL/GenBank/DDBJ whole genome shotgun (WGS) entry which is preliminary data.</text>
</comment>
<evidence type="ECO:0000256" key="7">
    <source>
        <dbReference type="ARBA" id="ARBA00023015"/>
    </source>
</evidence>
<keyword evidence="16" id="KW-1185">Reference proteome</keyword>
<dbReference type="FunFam" id="3.30.160.60:FF:000506">
    <property type="entry name" value="Zinc finger protein 23"/>
    <property type="match status" value="1"/>
</dbReference>
<evidence type="ECO:0000256" key="4">
    <source>
        <dbReference type="ARBA" id="ARBA00022737"/>
    </source>
</evidence>
<dbReference type="GO" id="GO:0003677">
    <property type="term" value="F:DNA binding"/>
    <property type="evidence" value="ECO:0007669"/>
    <property type="project" value="UniProtKB-KW"/>
</dbReference>
<evidence type="ECO:0000313" key="16">
    <source>
        <dbReference type="Proteomes" id="UP001591681"/>
    </source>
</evidence>
<feature type="compositionally biased region" description="Basic and acidic residues" evidence="13">
    <location>
        <begin position="232"/>
        <end position="243"/>
    </location>
</feature>
<gene>
    <name evidence="15" type="ORF">ACEWY4_018672</name>
</gene>
<dbReference type="FunFam" id="3.30.160.60:FF:002254">
    <property type="entry name" value="Zinc finger protein 540"/>
    <property type="match status" value="1"/>
</dbReference>
<sequence length="680" mass="77188">MQRHERTQQLVTWRLEGLKSDVESLWSHCTHCPRDQCANTLECEINAISQHVDVSHKQACSDLEKASQFITEALQREVQRNMALCMLLHRLEERASENGRSLSEQLESNRQLKLQVDELQKHLQDKDNSLTQVNQTISSLKNELKDLHQQLHSHQSNHRMIQEVTEWLQDGESQPTVLKVEADLLQNLAIGIKEEQDDAADAAHDEEDGCQCSQSDGADPPTEQTTSSSADIKSELEQDEKSDVALVLSSEIKQCPPDPESLNNEDGEKPKSDGAEPPTEQTTSSSEDIKSELVQEQDVESDMAPVLSPKTNQSPPDPVCLIHLNRLSVQLVDCCTTQAQQGTDDKNKDGEKPKTGGGAGRRLQLTLSAIPKSTAIPGTIMHTLKKHLCSVCDQSFNTRRNLKLHQQIHTAERPYPCSVCGKSFFRKQHLNTHQRLYTGDKPYHCKQCGKSFSRTKNLRQHQRIHTGDKPYHCRQCGKTFSRAEHLKQHHRIHTGEKPYHCKHCGKGFTQAGNLNKHQRIHTGDKPYHCKQCDKGFLREGDLTQHQRIHTGEKLYHCKQCDKGFSREGDLTRHQRIHTGEKPYHCKQCGKTFSRGEHLTRHQRIHTGGKPYHCKQCDKGFSREGDLTRHQCIHTEEKPYHCEQCGKSSSCVGNLRQHQCIHTGGRNTVGSVERVSLERLV</sequence>
<comment type="similarity">
    <text evidence="2">Belongs to the krueppel C2H2-type zinc-finger protein family.</text>
</comment>
<dbReference type="InterPro" id="IPR008672">
    <property type="entry name" value="Mad1"/>
</dbReference>
<evidence type="ECO:0000256" key="6">
    <source>
        <dbReference type="ARBA" id="ARBA00022833"/>
    </source>
</evidence>
<name>A0ABD1JDW5_9TELE</name>
<protein>
    <recommendedName>
        <fullName evidence="14">C2H2-type domain-containing protein</fullName>
    </recommendedName>
</protein>
<dbReference type="PROSITE" id="PS50157">
    <property type="entry name" value="ZINC_FINGER_C2H2_2"/>
    <property type="match status" value="10"/>
</dbReference>
<dbReference type="PROSITE" id="PS00028">
    <property type="entry name" value="ZINC_FINGER_C2H2_1"/>
    <property type="match status" value="8"/>
</dbReference>
<dbReference type="InterPro" id="IPR013087">
    <property type="entry name" value="Znf_C2H2_type"/>
</dbReference>
<feature type="domain" description="C2H2-type" evidence="14">
    <location>
        <begin position="443"/>
        <end position="470"/>
    </location>
</feature>
<organism evidence="15 16">
    <name type="scientific">Coilia grayii</name>
    <name type="common">Gray's grenadier anchovy</name>
    <dbReference type="NCBI Taxonomy" id="363190"/>
    <lineage>
        <taxon>Eukaryota</taxon>
        <taxon>Metazoa</taxon>
        <taxon>Chordata</taxon>
        <taxon>Craniata</taxon>
        <taxon>Vertebrata</taxon>
        <taxon>Euteleostomi</taxon>
        <taxon>Actinopterygii</taxon>
        <taxon>Neopterygii</taxon>
        <taxon>Teleostei</taxon>
        <taxon>Clupei</taxon>
        <taxon>Clupeiformes</taxon>
        <taxon>Clupeoidei</taxon>
        <taxon>Engraulidae</taxon>
        <taxon>Coilinae</taxon>
        <taxon>Coilia</taxon>
    </lineage>
</organism>
<evidence type="ECO:0000259" key="14">
    <source>
        <dbReference type="PROSITE" id="PS50157"/>
    </source>
</evidence>
<dbReference type="FunFam" id="3.30.160.60:FF:000052">
    <property type="entry name" value="zinc finger protein 546 isoform X1"/>
    <property type="match status" value="1"/>
</dbReference>
<feature type="domain" description="C2H2-type" evidence="14">
    <location>
        <begin position="387"/>
        <end position="414"/>
    </location>
</feature>
<dbReference type="FunFam" id="3.30.160.60:FF:000030">
    <property type="entry name" value="Zinc finger protein 628"/>
    <property type="match status" value="1"/>
</dbReference>
<dbReference type="PANTHER" id="PTHR23235">
    <property type="entry name" value="KRUEPPEL-LIKE TRANSCRIPTION FACTOR"/>
    <property type="match status" value="1"/>
</dbReference>
<dbReference type="Gene3D" id="3.30.160.60">
    <property type="entry name" value="Classic Zinc Finger"/>
    <property type="match status" value="10"/>
</dbReference>
<dbReference type="GO" id="GO:0005634">
    <property type="term" value="C:nucleus"/>
    <property type="evidence" value="ECO:0007669"/>
    <property type="project" value="UniProtKB-SubCell"/>
</dbReference>
<keyword evidence="4" id="KW-0677">Repeat</keyword>
<feature type="domain" description="C2H2-type" evidence="14">
    <location>
        <begin position="471"/>
        <end position="498"/>
    </location>
</feature>
<feature type="compositionally biased region" description="Acidic residues" evidence="13">
    <location>
        <begin position="197"/>
        <end position="209"/>
    </location>
</feature>
<dbReference type="FunFam" id="3.30.160.60:FF:000690">
    <property type="entry name" value="Zinc finger protein 354C"/>
    <property type="match status" value="1"/>
</dbReference>
<evidence type="ECO:0000256" key="10">
    <source>
        <dbReference type="ARBA" id="ARBA00023242"/>
    </source>
</evidence>
<accession>A0ABD1JDW5</accession>
<evidence type="ECO:0000256" key="9">
    <source>
        <dbReference type="ARBA" id="ARBA00023163"/>
    </source>
</evidence>
<keyword evidence="5 11" id="KW-0863">Zinc-finger</keyword>
<keyword evidence="10" id="KW-0539">Nucleus</keyword>
<dbReference type="FunFam" id="3.30.160.60:FF:002226">
    <property type="entry name" value="Zinc finger protein 764"/>
    <property type="match status" value="1"/>
</dbReference>
<evidence type="ECO:0000256" key="1">
    <source>
        <dbReference type="ARBA" id="ARBA00004123"/>
    </source>
</evidence>
<keyword evidence="6" id="KW-0862">Zinc</keyword>
<dbReference type="FunFam" id="3.30.160.60:FF:000416">
    <property type="entry name" value="zinc finger protein 879 isoform X1"/>
    <property type="match status" value="2"/>
</dbReference>
<evidence type="ECO:0000256" key="2">
    <source>
        <dbReference type="ARBA" id="ARBA00006991"/>
    </source>
</evidence>
<keyword evidence="8" id="KW-0238">DNA-binding</keyword>
<feature type="domain" description="C2H2-type" evidence="14">
    <location>
        <begin position="639"/>
        <end position="666"/>
    </location>
</feature>
<evidence type="ECO:0000256" key="12">
    <source>
        <dbReference type="SAM" id="Coils"/>
    </source>
</evidence>
<dbReference type="GO" id="GO:0008270">
    <property type="term" value="F:zinc ion binding"/>
    <property type="evidence" value="ECO:0007669"/>
    <property type="project" value="UniProtKB-KW"/>
</dbReference>
<feature type="domain" description="C2H2-type" evidence="14">
    <location>
        <begin position="555"/>
        <end position="582"/>
    </location>
</feature>
<keyword evidence="3" id="KW-0479">Metal-binding</keyword>
<feature type="domain" description="C2H2-type" evidence="14">
    <location>
        <begin position="499"/>
        <end position="526"/>
    </location>
</feature>
<comment type="subcellular location">
    <subcellularLocation>
        <location evidence="1">Nucleus</location>
    </subcellularLocation>
</comment>
<dbReference type="Proteomes" id="UP001591681">
    <property type="component" value="Unassembled WGS sequence"/>
</dbReference>
<evidence type="ECO:0000256" key="11">
    <source>
        <dbReference type="PROSITE-ProRule" id="PRU00042"/>
    </source>
</evidence>